<dbReference type="PANTHER" id="PTHR42791">
    <property type="entry name" value="GNAT FAMILY ACETYLTRANSFERASE"/>
    <property type="match status" value="1"/>
</dbReference>
<evidence type="ECO:0000313" key="2">
    <source>
        <dbReference type="EMBL" id="KAK4042394.1"/>
    </source>
</evidence>
<dbReference type="Gene3D" id="3.40.630.30">
    <property type="match status" value="1"/>
</dbReference>
<dbReference type="EMBL" id="MU854342">
    <property type="protein sequence ID" value="KAK4042394.1"/>
    <property type="molecule type" value="Genomic_DNA"/>
</dbReference>
<dbReference type="Proteomes" id="UP001303115">
    <property type="component" value="Unassembled WGS sequence"/>
</dbReference>
<dbReference type="GO" id="GO:0016747">
    <property type="term" value="F:acyltransferase activity, transferring groups other than amino-acyl groups"/>
    <property type="evidence" value="ECO:0007669"/>
    <property type="project" value="InterPro"/>
</dbReference>
<dbReference type="AlphaFoldDB" id="A0AAN6STB7"/>
<dbReference type="CDD" id="cd04301">
    <property type="entry name" value="NAT_SF"/>
    <property type="match status" value="1"/>
</dbReference>
<reference evidence="3" key="1">
    <citation type="journal article" date="2023" name="Mol. Phylogenet. Evol.">
        <title>Genome-scale phylogeny and comparative genomics of the fungal order Sordariales.</title>
        <authorList>
            <person name="Hensen N."/>
            <person name="Bonometti L."/>
            <person name="Westerberg I."/>
            <person name="Brannstrom I.O."/>
            <person name="Guillou S."/>
            <person name="Cros-Aarteil S."/>
            <person name="Calhoun S."/>
            <person name="Haridas S."/>
            <person name="Kuo A."/>
            <person name="Mondo S."/>
            <person name="Pangilinan J."/>
            <person name="Riley R."/>
            <person name="LaButti K."/>
            <person name="Andreopoulos B."/>
            <person name="Lipzen A."/>
            <person name="Chen C."/>
            <person name="Yan M."/>
            <person name="Daum C."/>
            <person name="Ng V."/>
            <person name="Clum A."/>
            <person name="Steindorff A."/>
            <person name="Ohm R.A."/>
            <person name="Martin F."/>
            <person name="Silar P."/>
            <person name="Natvig D.O."/>
            <person name="Lalanne C."/>
            <person name="Gautier V."/>
            <person name="Ament-Velasquez S.L."/>
            <person name="Kruys A."/>
            <person name="Hutchinson M.I."/>
            <person name="Powell A.J."/>
            <person name="Barry K."/>
            <person name="Miller A.N."/>
            <person name="Grigoriev I.V."/>
            <person name="Debuchy R."/>
            <person name="Gladieux P."/>
            <person name="Hiltunen Thoren M."/>
            <person name="Johannesson H."/>
        </authorList>
    </citation>
    <scope>NUCLEOTIDE SEQUENCE [LARGE SCALE GENOMIC DNA]</scope>
    <source>
        <strain evidence="3">CBS 284.82</strain>
    </source>
</reference>
<comment type="caution">
    <text evidence="2">The sequence shown here is derived from an EMBL/GenBank/DDBJ whole genome shotgun (WGS) entry which is preliminary data.</text>
</comment>
<gene>
    <name evidence="2" type="ORF">C8A01DRAFT_14029</name>
</gene>
<dbReference type="SUPFAM" id="SSF55729">
    <property type="entry name" value="Acyl-CoA N-acyltransferases (Nat)"/>
    <property type="match status" value="1"/>
</dbReference>
<dbReference type="InterPro" id="IPR000182">
    <property type="entry name" value="GNAT_dom"/>
</dbReference>
<dbReference type="PANTHER" id="PTHR42791:SF2">
    <property type="entry name" value="N-ACETYLTRANSFERASE DOMAIN-CONTAINING PROTEIN"/>
    <property type="match status" value="1"/>
</dbReference>
<proteinExistence type="predicted"/>
<accession>A0AAN6STB7</accession>
<keyword evidence="3" id="KW-1185">Reference proteome</keyword>
<dbReference type="InterPro" id="IPR016181">
    <property type="entry name" value="Acyl_CoA_acyltransferase"/>
</dbReference>
<evidence type="ECO:0000313" key="3">
    <source>
        <dbReference type="Proteomes" id="UP001303115"/>
    </source>
</evidence>
<dbReference type="Pfam" id="PF13673">
    <property type="entry name" value="Acetyltransf_10"/>
    <property type="match status" value="1"/>
</dbReference>
<feature type="non-terminal residue" evidence="2">
    <location>
        <position position="1"/>
    </location>
</feature>
<evidence type="ECO:0000259" key="1">
    <source>
        <dbReference type="PROSITE" id="PS51186"/>
    </source>
</evidence>
<dbReference type="PROSITE" id="PS51186">
    <property type="entry name" value="GNAT"/>
    <property type="match status" value="1"/>
</dbReference>
<organism evidence="2 3">
    <name type="scientific">Parachaetomium inaequale</name>
    <dbReference type="NCBI Taxonomy" id="2588326"/>
    <lineage>
        <taxon>Eukaryota</taxon>
        <taxon>Fungi</taxon>
        <taxon>Dikarya</taxon>
        <taxon>Ascomycota</taxon>
        <taxon>Pezizomycotina</taxon>
        <taxon>Sordariomycetes</taxon>
        <taxon>Sordariomycetidae</taxon>
        <taxon>Sordariales</taxon>
        <taxon>Chaetomiaceae</taxon>
        <taxon>Parachaetomium</taxon>
    </lineage>
</organism>
<protein>
    <recommendedName>
        <fullName evidence="1">N-acetyltransferase domain-containing protein</fullName>
    </recommendedName>
</protein>
<feature type="domain" description="N-acetyltransferase" evidence="1">
    <location>
        <begin position="403"/>
        <end position="544"/>
    </location>
</feature>
<dbReference type="InterPro" id="IPR052523">
    <property type="entry name" value="Trichothecene_AcTrans"/>
</dbReference>
<sequence>SPQIPSTGPASTPAPSSTPFLGLQPFIPAEEPHSQVDMVHMRLLHHFMTHGSVYPLMEGCMRDVVMNVALREQYVMHSVLALSAHHISVIQPDQQSFYHNLAIQLQTRALSTFNSIDVGLYGDSVERRVPVFIFSSVLGIHALCDTLSHRDPDFDTAIARFVAYLGLHRGMHIVMDGYWEEIRKTELKVIFEELVPQWFQVTSEGRECDDIRERLKVAGLDAEELEETLRAVDLVQWVFDARPTPETRAYVLCSWAAMLGRTFVRMLETRRPEALAVLAYYFLAMHHCRAVWMMGRAGQHFLTLLADHFRGGEWYPWLELAPALHHDIRSNGCSAPIPMARDFAVTRPQEADAPRIAEIHLAAMDANPLLHAQFPARESLGPLRRSLAEYTAEQLRDAASGVLVARDPGTGVIAGFAKWDSPKHPERVKLESGALQNLEGCRREFLDGYASRAEAAKKRCFGERACYRLSFVCTDPAYQGQGAGSLLTRKVLEMAAADGLPVYLESTEVAVPMYQKLGFRVIDGFDMRIPRPGFGEVPGSAELSGVYLELCMVWYPPSASTVQDDGRSEEK</sequence>
<name>A0AAN6STB7_9PEZI</name>